<dbReference type="InterPro" id="IPR007867">
    <property type="entry name" value="GMC_OxRtase_C"/>
</dbReference>
<dbReference type="AlphaFoldDB" id="A0A841J6N8"/>
<keyword evidence="6" id="KW-0812">Transmembrane</keyword>
<dbReference type="RefSeq" id="WP_183585969.1">
    <property type="nucleotide sequence ID" value="NZ_JACHCA010000002.1"/>
</dbReference>
<keyword evidence="5" id="KW-0560">Oxidoreductase</keyword>
<proteinExistence type="inferred from homology"/>
<dbReference type="EMBL" id="JACHCA010000002">
    <property type="protein sequence ID" value="MBB6126849.1"/>
    <property type="molecule type" value="Genomic_DNA"/>
</dbReference>
<evidence type="ECO:0000256" key="6">
    <source>
        <dbReference type="SAM" id="Phobius"/>
    </source>
</evidence>
<sequence>MKDIQIKKSAEVYDIVIIGSGAGGGMAGYVLAHAGIKVLMLEAGPFFDPAKDSQQLKWPYESPRRGGNATRPMGDFDAAYGGWDIEGEPYTQKGDTDFKWFRAKMLGGRTNHWARISLRMGPKDFKCHSSFGAGDDWPITYDDIKPYYDKVDRLIGVYGSMEGLENDPDGIFLPAPKPRLNELFVKKAATGLGIKVIAGRGSVLTAPLPGNKDRGACFFCGQCNRSCKIYGDFSASSCLVIPAIKTGNLKVITNAVVREILTGADGLANGVSYINKDDMQEYSVKAKTVILAAGTCESARILLNSKSAQHPNGLANSSNVVGKYLHDSTQTGGAAIMPQLLNRKRFNEDGVGSLHLYAPWWGDHKKLDFARGYHLEIFGGMMMPSYGGYLGFEGTLVPYINGYLPGPDGKMKPGGGFGKSLKEDYRRFYGTLAGVGCHGTDIAKVDNYCEIDNSVVDKYGIPVLRFNYKWGDEEIKQARHMQQTTQDIIKAMGGIPLGQPAGPDKKYGLDKPGKGIHEVGTVRMGDNAGKSALNKWCQAHDCKNLFVVDGAAFTQQSEKNPTWTILALSMRTAEYILDQKRKLNV</sequence>
<gene>
    <name evidence="9" type="ORF">HDF22_000954</name>
</gene>
<dbReference type="Gene3D" id="3.50.50.60">
    <property type="entry name" value="FAD/NAD(P)-binding domain"/>
    <property type="match status" value="2"/>
</dbReference>
<keyword evidence="6" id="KW-0472">Membrane</keyword>
<comment type="caution">
    <text evidence="9">The sequence shown here is derived from an EMBL/GenBank/DDBJ whole genome shotgun (WGS) entry which is preliminary data.</text>
</comment>
<evidence type="ECO:0000256" key="1">
    <source>
        <dbReference type="ARBA" id="ARBA00001974"/>
    </source>
</evidence>
<evidence type="ECO:0000256" key="4">
    <source>
        <dbReference type="ARBA" id="ARBA00022827"/>
    </source>
</evidence>
<evidence type="ECO:0000259" key="8">
    <source>
        <dbReference type="Pfam" id="PF05199"/>
    </source>
</evidence>
<dbReference type="PANTHER" id="PTHR42784">
    <property type="entry name" value="PYRANOSE 2-OXIDASE"/>
    <property type="match status" value="1"/>
</dbReference>
<comment type="cofactor">
    <cofactor evidence="1">
        <name>FAD</name>
        <dbReference type="ChEBI" id="CHEBI:57692"/>
    </cofactor>
</comment>
<feature type="domain" description="Glucose-methanol-choline oxidoreductase N-terminal" evidence="7">
    <location>
        <begin position="102"/>
        <end position="327"/>
    </location>
</feature>
<dbReference type="GO" id="GO:0016614">
    <property type="term" value="F:oxidoreductase activity, acting on CH-OH group of donors"/>
    <property type="evidence" value="ECO:0007669"/>
    <property type="project" value="InterPro"/>
</dbReference>
<keyword evidence="3" id="KW-0285">Flavoprotein</keyword>
<protein>
    <submittedName>
        <fullName evidence="9">Choline dehydrogenase-like flavoprotein</fullName>
    </submittedName>
</protein>
<dbReference type="Pfam" id="PF05199">
    <property type="entry name" value="GMC_oxred_C"/>
    <property type="match status" value="1"/>
</dbReference>
<evidence type="ECO:0000256" key="2">
    <source>
        <dbReference type="ARBA" id="ARBA00010790"/>
    </source>
</evidence>
<feature type="transmembrane region" description="Helical" evidence="6">
    <location>
        <begin position="12"/>
        <end position="32"/>
    </location>
</feature>
<evidence type="ECO:0000313" key="9">
    <source>
        <dbReference type="EMBL" id="MBB6126849.1"/>
    </source>
</evidence>
<feature type="domain" description="Glucose-methanol-choline oxidoreductase C-terminal" evidence="8">
    <location>
        <begin position="454"/>
        <end position="568"/>
    </location>
</feature>
<dbReference type="SUPFAM" id="SSF54373">
    <property type="entry name" value="FAD-linked reductases, C-terminal domain"/>
    <property type="match status" value="1"/>
</dbReference>
<dbReference type="InterPro" id="IPR000172">
    <property type="entry name" value="GMC_OxRdtase_N"/>
</dbReference>
<dbReference type="GO" id="GO:0050660">
    <property type="term" value="F:flavin adenine dinucleotide binding"/>
    <property type="evidence" value="ECO:0007669"/>
    <property type="project" value="InterPro"/>
</dbReference>
<dbReference type="Proteomes" id="UP000548326">
    <property type="component" value="Unassembled WGS sequence"/>
</dbReference>
<dbReference type="Pfam" id="PF00732">
    <property type="entry name" value="GMC_oxred_N"/>
    <property type="match status" value="1"/>
</dbReference>
<comment type="similarity">
    <text evidence="2">Belongs to the GMC oxidoreductase family.</text>
</comment>
<keyword evidence="4" id="KW-0274">FAD</keyword>
<dbReference type="InterPro" id="IPR051473">
    <property type="entry name" value="P2Ox-like"/>
</dbReference>
<dbReference type="InterPro" id="IPR036188">
    <property type="entry name" value="FAD/NAD-bd_sf"/>
</dbReference>
<dbReference type="SUPFAM" id="SSF51905">
    <property type="entry name" value="FAD/NAD(P)-binding domain"/>
    <property type="match status" value="1"/>
</dbReference>
<name>A0A841J6N8_9SPHI</name>
<evidence type="ECO:0000256" key="5">
    <source>
        <dbReference type="ARBA" id="ARBA00023002"/>
    </source>
</evidence>
<reference evidence="9 10" key="1">
    <citation type="submission" date="2020-08" db="EMBL/GenBank/DDBJ databases">
        <title>Genomic Encyclopedia of Type Strains, Phase IV (KMG-V): Genome sequencing to study the core and pangenomes of soil and plant-associated prokaryotes.</title>
        <authorList>
            <person name="Whitman W."/>
        </authorList>
    </citation>
    <scope>NUCLEOTIDE SEQUENCE [LARGE SCALE GENOMIC DNA]</scope>
    <source>
        <strain evidence="9 10">MP601</strain>
    </source>
</reference>
<evidence type="ECO:0000256" key="3">
    <source>
        <dbReference type="ARBA" id="ARBA00022630"/>
    </source>
</evidence>
<dbReference type="PANTHER" id="PTHR42784:SF1">
    <property type="entry name" value="PYRANOSE 2-OXIDASE"/>
    <property type="match status" value="1"/>
</dbReference>
<evidence type="ECO:0000313" key="10">
    <source>
        <dbReference type="Proteomes" id="UP000548326"/>
    </source>
</evidence>
<accession>A0A841J6N8</accession>
<evidence type="ECO:0000259" key="7">
    <source>
        <dbReference type="Pfam" id="PF00732"/>
    </source>
</evidence>
<keyword evidence="6" id="KW-1133">Transmembrane helix</keyword>
<organism evidence="9 10">
    <name type="scientific">Mucilaginibacter lappiensis</name>
    <dbReference type="NCBI Taxonomy" id="354630"/>
    <lineage>
        <taxon>Bacteria</taxon>
        <taxon>Pseudomonadati</taxon>
        <taxon>Bacteroidota</taxon>
        <taxon>Sphingobacteriia</taxon>
        <taxon>Sphingobacteriales</taxon>
        <taxon>Sphingobacteriaceae</taxon>
        <taxon>Mucilaginibacter</taxon>
    </lineage>
</organism>